<reference evidence="9" key="1">
    <citation type="submission" date="2022-05" db="EMBL/GenBank/DDBJ databases">
        <authorList>
            <person name="Sun X."/>
        </authorList>
    </citation>
    <scope>NUCLEOTIDE SEQUENCE</scope>
    <source>
        <strain evidence="9">Ai-910</strain>
    </source>
</reference>
<dbReference type="RefSeq" id="WP_250724730.1">
    <property type="nucleotide sequence ID" value="NZ_CP098400.1"/>
</dbReference>
<evidence type="ECO:0000313" key="9">
    <source>
        <dbReference type="EMBL" id="URW80483.1"/>
    </source>
</evidence>
<protein>
    <recommendedName>
        <fullName evidence="5">Exodeoxyribonuclease 7 large subunit</fullName>
        <ecNumber evidence="5">3.1.11.6</ecNumber>
    </recommendedName>
    <alternativeName>
        <fullName evidence="5">Exodeoxyribonuclease VII large subunit</fullName>
        <shortName evidence="5">Exonuclease VII large subunit</shortName>
    </alternativeName>
</protein>
<evidence type="ECO:0000313" key="10">
    <source>
        <dbReference type="Proteomes" id="UP001056426"/>
    </source>
</evidence>
<proteinExistence type="inferred from homology"/>
<organism evidence="9 10">
    <name type="scientific">Xiashengella succiniciproducens</name>
    <dbReference type="NCBI Taxonomy" id="2949635"/>
    <lineage>
        <taxon>Bacteria</taxon>
        <taxon>Pseudomonadati</taxon>
        <taxon>Bacteroidota</taxon>
        <taxon>Bacteroidia</taxon>
        <taxon>Marinilabiliales</taxon>
        <taxon>Marinilabiliaceae</taxon>
        <taxon>Xiashengella</taxon>
    </lineage>
</organism>
<evidence type="ECO:0000259" key="7">
    <source>
        <dbReference type="Pfam" id="PF02601"/>
    </source>
</evidence>
<comment type="subunit">
    <text evidence="5">Heterooligomer composed of large and small subunits.</text>
</comment>
<keyword evidence="10" id="KW-1185">Reference proteome</keyword>
<dbReference type="InterPro" id="IPR003753">
    <property type="entry name" value="Exonuc_VII_L"/>
</dbReference>
<evidence type="ECO:0000256" key="5">
    <source>
        <dbReference type="HAMAP-Rule" id="MF_00378"/>
    </source>
</evidence>
<evidence type="ECO:0000256" key="2">
    <source>
        <dbReference type="ARBA" id="ARBA00022722"/>
    </source>
</evidence>
<dbReference type="GO" id="GO:0009318">
    <property type="term" value="C:exodeoxyribonuclease VII complex"/>
    <property type="evidence" value="ECO:0007669"/>
    <property type="project" value="UniProtKB-UniRule"/>
</dbReference>
<keyword evidence="3 5" id="KW-0378">Hydrolase</keyword>
<comment type="function">
    <text evidence="5">Bidirectionally degrades single-stranded DNA into large acid-insoluble oligonucleotides, which are then degraded further into small acid-soluble oligonucleotides.</text>
</comment>
<evidence type="ECO:0000256" key="4">
    <source>
        <dbReference type="ARBA" id="ARBA00022839"/>
    </source>
</evidence>
<evidence type="ECO:0000259" key="8">
    <source>
        <dbReference type="Pfam" id="PF13742"/>
    </source>
</evidence>
<feature type="domain" description="Exonuclease VII large subunit C-terminal" evidence="7">
    <location>
        <begin position="139"/>
        <end position="450"/>
    </location>
</feature>
<dbReference type="GO" id="GO:0008855">
    <property type="term" value="F:exodeoxyribonuclease VII activity"/>
    <property type="evidence" value="ECO:0007669"/>
    <property type="project" value="UniProtKB-UniRule"/>
</dbReference>
<gene>
    <name evidence="5 9" type="primary">xseA</name>
    <name evidence="9" type="ORF">M9189_03845</name>
</gene>
<keyword evidence="1 5" id="KW-0963">Cytoplasm</keyword>
<name>A0A9J6ZSE6_9BACT</name>
<dbReference type="KEGG" id="alkq:M9189_03845"/>
<dbReference type="Pfam" id="PF02601">
    <property type="entry name" value="Exonuc_VII_L"/>
    <property type="match status" value="1"/>
</dbReference>
<dbReference type="NCBIfam" id="TIGR00237">
    <property type="entry name" value="xseA"/>
    <property type="match status" value="1"/>
</dbReference>
<sequence length="465" mass="52617">MTRESISLFELNNQIRQVISNNLPAQVWVRAEVAELREHANGHCYLDLVEKDEFSNQVIARLRATIWSYTYRTLKPFFENTAKRPLSNGIKVLVRGSVEYQELYGLSFNIKEIDPAYTLGDLEQRRLEVIRKLQEEGVFNMNKELDLPLVPQRIAVISSPTAAGYGDFADQLAKNLYGIKFYHKLFPAIMQGDKAPESIIAALEKVNNYSEYFDVVVLIRGGGASLDLLCFDDYWLAYHVAQFPMPIISGIGHERDVSVTDMVAHTSAKTPTAVAEFLIAGASSVLEKVNSFGRNLKNLTREQIQGNRTLIERSMFQLHQQTAKLLAGNNRYLEGVAGRLPGMVKLHLEKRGNVLQRQSMRTRQVFKRIIENEDRRLERGCEKLKLSTARFLSHAGMKLEMLEKSNKLNDPVEVLKRGFSITRVEGRALKSTTGLKPGKVVETILKDGSFLSEVKDIDNAENKVD</sequence>
<evidence type="ECO:0000256" key="6">
    <source>
        <dbReference type="RuleBase" id="RU004355"/>
    </source>
</evidence>
<dbReference type="PANTHER" id="PTHR30008:SF0">
    <property type="entry name" value="EXODEOXYRIBONUCLEASE 7 LARGE SUBUNIT"/>
    <property type="match status" value="1"/>
</dbReference>
<dbReference type="GO" id="GO:0005737">
    <property type="term" value="C:cytoplasm"/>
    <property type="evidence" value="ECO:0007669"/>
    <property type="project" value="UniProtKB-SubCell"/>
</dbReference>
<accession>A0A9J6ZSE6</accession>
<comment type="subcellular location">
    <subcellularLocation>
        <location evidence="5 6">Cytoplasm</location>
    </subcellularLocation>
</comment>
<feature type="domain" description="OB-fold nucleic acid binding" evidence="8">
    <location>
        <begin position="7"/>
        <end position="114"/>
    </location>
</feature>
<dbReference type="InterPro" id="IPR025824">
    <property type="entry name" value="OB-fold_nuc-bd_dom"/>
</dbReference>
<comment type="catalytic activity">
    <reaction evidence="5 6">
        <text>Exonucleolytic cleavage in either 5'- to 3'- or 3'- to 5'-direction to yield nucleoside 5'-phosphates.</text>
        <dbReference type="EC" id="3.1.11.6"/>
    </reaction>
</comment>
<reference evidence="9" key="2">
    <citation type="submission" date="2022-06" db="EMBL/GenBank/DDBJ databases">
        <title>Xiashengella guii gen. nov. sp. nov., a bacterium isolated form anaerobic digestion tank.</title>
        <authorList>
            <person name="Huang H."/>
        </authorList>
    </citation>
    <scope>NUCLEOTIDE SEQUENCE</scope>
    <source>
        <strain evidence="9">Ai-910</strain>
    </source>
</reference>
<keyword evidence="2 5" id="KW-0540">Nuclease</keyword>
<comment type="similarity">
    <text evidence="5 6">Belongs to the XseA family.</text>
</comment>
<dbReference type="HAMAP" id="MF_00378">
    <property type="entry name" value="Exonuc_7_L"/>
    <property type="match status" value="1"/>
</dbReference>
<dbReference type="GO" id="GO:0003676">
    <property type="term" value="F:nucleic acid binding"/>
    <property type="evidence" value="ECO:0007669"/>
    <property type="project" value="InterPro"/>
</dbReference>
<dbReference type="Pfam" id="PF13742">
    <property type="entry name" value="tRNA_anti_2"/>
    <property type="match status" value="1"/>
</dbReference>
<dbReference type="PANTHER" id="PTHR30008">
    <property type="entry name" value="EXODEOXYRIBONUCLEASE 7 LARGE SUBUNIT"/>
    <property type="match status" value="1"/>
</dbReference>
<dbReference type="InterPro" id="IPR020579">
    <property type="entry name" value="Exonuc_VII_lsu_C"/>
</dbReference>
<dbReference type="GO" id="GO:0006308">
    <property type="term" value="P:DNA catabolic process"/>
    <property type="evidence" value="ECO:0007669"/>
    <property type="project" value="UniProtKB-UniRule"/>
</dbReference>
<dbReference type="EC" id="3.1.11.6" evidence="5"/>
<dbReference type="Proteomes" id="UP001056426">
    <property type="component" value="Chromosome"/>
</dbReference>
<dbReference type="AlphaFoldDB" id="A0A9J6ZSE6"/>
<dbReference type="EMBL" id="CP098400">
    <property type="protein sequence ID" value="URW80483.1"/>
    <property type="molecule type" value="Genomic_DNA"/>
</dbReference>
<evidence type="ECO:0000256" key="3">
    <source>
        <dbReference type="ARBA" id="ARBA00022801"/>
    </source>
</evidence>
<keyword evidence="4 5" id="KW-0269">Exonuclease</keyword>
<dbReference type="CDD" id="cd04489">
    <property type="entry name" value="ExoVII_LU_OBF"/>
    <property type="match status" value="1"/>
</dbReference>
<evidence type="ECO:0000256" key="1">
    <source>
        <dbReference type="ARBA" id="ARBA00022490"/>
    </source>
</evidence>